<dbReference type="GO" id="GO:0102266">
    <property type="term" value="F:tRNA-dihydrouridine20a synthase activity"/>
    <property type="evidence" value="ECO:0007669"/>
    <property type="project" value="UniProtKB-ARBA"/>
</dbReference>
<feature type="binding site" evidence="11">
    <location>
        <position position="179"/>
    </location>
    <ligand>
        <name>FMN</name>
        <dbReference type="ChEBI" id="CHEBI:58210"/>
    </ligand>
</feature>
<dbReference type="InterPro" id="IPR013785">
    <property type="entry name" value="Aldolase_TIM"/>
</dbReference>
<evidence type="ECO:0000256" key="11">
    <source>
        <dbReference type="PIRSR" id="PIRSR006621-2"/>
    </source>
</evidence>
<feature type="binding site" evidence="11">
    <location>
        <begin position="26"/>
        <end position="28"/>
    </location>
    <ligand>
        <name>FMN</name>
        <dbReference type="ChEBI" id="CHEBI:58210"/>
    </ligand>
</feature>
<dbReference type="EMBL" id="GDRN01064260">
    <property type="protein sequence ID" value="JAI64870.1"/>
    <property type="molecule type" value="Transcribed_RNA"/>
</dbReference>
<reference evidence="13" key="1">
    <citation type="submission" date="2015-09" db="EMBL/GenBank/DDBJ databases">
        <title>Scylla olivacea transcriptome.</title>
        <authorList>
            <person name="Ikhwanuddin M."/>
        </authorList>
    </citation>
    <scope>NUCLEOTIDE SEQUENCE</scope>
</reference>
<dbReference type="AlphaFoldDB" id="A0A0P4W8S3"/>
<dbReference type="PANTHER" id="PTHR11082:SF31">
    <property type="entry name" value="TRNA-DIHYDROURIDINE(20A_20B) SYNTHASE [NAD(P)+]-LIKE"/>
    <property type="match status" value="1"/>
</dbReference>
<evidence type="ECO:0000256" key="4">
    <source>
        <dbReference type="ARBA" id="ARBA00022664"/>
    </source>
</evidence>
<dbReference type="Pfam" id="PF01207">
    <property type="entry name" value="Dus"/>
    <property type="match status" value="1"/>
</dbReference>
<proteinExistence type="inferred from homology"/>
<dbReference type="GO" id="GO:0102267">
    <property type="term" value="F:tRNA-dihydrouridine20b synthase activity"/>
    <property type="evidence" value="ECO:0007669"/>
    <property type="project" value="UniProtKB-ARBA"/>
</dbReference>
<evidence type="ECO:0000256" key="8">
    <source>
        <dbReference type="ARBA" id="ARBA00023027"/>
    </source>
</evidence>
<keyword evidence="4" id="KW-0507">mRNA processing</keyword>
<evidence type="ECO:0000256" key="1">
    <source>
        <dbReference type="ARBA" id="ARBA00001917"/>
    </source>
</evidence>
<dbReference type="InterPro" id="IPR001269">
    <property type="entry name" value="DUS_fam"/>
</dbReference>
<evidence type="ECO:0000259" key="12">
    <source>
        <dbReference type="Pfam" id="PF01207"/>
    </source>
</evidence>
<dbReference type="InterPro" id="IPR035587">
    <property type="entry name" value="DUS-like_FMN-bd"/>
</dbReference>
<comment type="similarity">
    <text evidence="9">Belongs to the dus family.</text>
</comment>
<name>A0A0P4W8S3_SCYOL</name>
<sequence length="312" mass="35137">MEEQEHTYLRPMELFHTREMVTVCAPMVRYSKLAFRSLVRMYGCDLCYTPMITSDTFLRAVQARHSDFTTSKEDRPLIVQFAAKQGEDWARATELVSQYCDGVDLNCGCPQRWAMAEGYGACLIHKPHLVSDMVRQTRGTVSQPEFTVSVKIRIHDDLRRTVDFAQQMEAAGVSFIAIHGRTQKQRSEPVCTETIAAVKAAVSIPVVANGGVRSLEEACVLKEVTGADGIMTARGILENPAMYAGHTHTPLECVREWVHLALSTGTPFTCFHHHLIYMLEHTLTRAERKYFNILTSTTGVLAYLSDRFMLDL</sequence>
<keyword evidence="6" id="KW-0521">NADP</keyword>
<keyword evidence="5 9" id="KW-0819">tRNA processing</keyword>
<comment type="function">
    <text evidence="9">Catalyzes the synthesis of dihydrouridine, a modified base found in the D-loop of most tRNAs.</text>
</comment>
<protein>
    <recommendedName>
        <fullName evidence="9">tRNA-dihydrouridine synthase</fullName>
        <ecNumber evidence="9">1.3.1.-</ecNumber>
    </recommendedName>
</protein>
<dbReference type="Gene3D" id="3.20.20.70">
    <property type="entry name" value="Aldolase class I"/>
    <property type="match status" value="1"/>
</dbReference>
<dbReference type="CDD" id="cd02801">
    <property type="entry name" value="DUS_like_FMN"/>
    <property type="match status" value="1"/>
</dbReference>
<feature type="binding site" evidence="11">
    <location>
        <position position="80"/>
    </location>
    <ligand>
        <name>FMN</name>
        <dbReference type="ChEBI" id="CHEBI:58210"/>
    </ligand>
</feature>
<keyword evidence="8" id="KW-0520">NAD</keyword>
<keyword evidence="7 9" id="KW-0560">Oxidoreductase</keyword>
<dbReference type="EC" id="1.3.1.-" evidence="9"/>
<evidence type="ECO:0000313" key="13">
    <source>
        <dbReference type="EMBL" id="JAI64870.1"/>
    </source>
</evidence>
<dbReference type="GO" id="GO:0006397">
    <property type="term" value="P:mRNA processing"/>
    <property type="evidence" value="ECO:0007669"/>
    <property type="project" value="UniProtKB-KW"/>
</dbReference>
<organism evidence="13">
    <name type="scientific">Scylla olivacea</name>
    <name type="common">Orange mud crab</name>
    <name type="synonym">Cancer olivacea</name>
    <dbReference type="NCBI Taxonomy" id="85551"/>
    <lineage>
        <taxon>Eukaryota</taxon>
        <taxon>Metazoa</taxon>
        <taxon>Ecdysozoa</taxon>
        <taxon>Arthropoda</taxon>
        <taxon>Crustacea</taxon>
        <taxon>Multicrustacea</taxon>
        <taxon>Malacostraca</taxon>
        <taxon>Eumalacostraca</taxon>
        <taxon>Eucarida</taxon>
        <taxon>Decapoda</taxon>
        <taxon>Pleocyemata</taxon>
        <taxon>Brachyura</taxon>
        <taxon>Eubrachyura</taxon>
        <taxon>Portunoidea</taxon>
        <taxon>Portunidae</taxon>
        <taxon>Portuninae</taxon>
        <taxon>Scylla</taxon>
    </lineage>
</organism>
<evidence type="ECO:0000256" key="7">
    <source>
        <dbReference type="ARBA" id="ARBA00023002"/>
    </source>
</evidence>
<accession>A0A0P4W8S3</accession>
<dbReference type="PROSITE" id="PS01136">
    <property type="entry name" value="UPF0034"/>
    <property type="match status" value="1"/>
</dbReference>
<keyword evidence="2 9" id="KW-0285">Flavoprotein</keyword>
<evidence type="ECO:0000256" key="6">
    <source>
        <dbReference type="ARBA" id="ARBA00022857"/>
    </source>
</evidence>
<evidence type="ECO:0000256" key="2">
    <source>
        <dbReference type="ARBA" id="ARBA00022630"/>
    </source>
</evidence>
<dbReference type="FunFam" id="3.20.20.70:FF:000159">
    <property type="entry name" value="tRNA-dihydrouridine synthase 4"/>
    <property type="match status" value="1"/>
</dbReference>
<evidence type="ECO:0000256" key="9">
    <source>
        <dbReference type="PIRNR" id="PIRNR006621"/>
    </source>
</evidence>
<evidence type="ECO:0000256" key="3">
    <source>
        <dbReference type="ARBA" id="ARBA00022643"/>
    </source>
</evidence>
<evidence type="ECO:0000256" key="5">
    <source>
        <dbReference type="ARBA" id="ARBA00022694"/>
    </source>
</evidence>
<feature type="binding site" evidence="11">
    <location>
        <begin position="209"/>
        <end position="211"/>
    </location>
    <ligand>
        <name>FMN</name>
        <dbReference type="ChEBI" id="CHEBI:58210"/>
    </ligand>
</feature>
<feature type="binding site" evidence="11">
    <location>
        <begin position="233"/>
        <end position="234"/>
    </location>
    <ligand>
        <name>FMN</name>
        <dbReference type="ChEBI" id="CHEBI:58210"/>
    </ligand>
</feature>
<comment type="cofactor">
    <cofactor evidence="1 9 11">
        <name>FMN</name>
        <dbReference type="ChEBI" id="CHEBI:58210"/>
    </cofactor>
</comment>
<keyword evidence="3 9" id="KW-0288">FMN</keyword>
<dbReference type="SUPFAM" id="SSF51395">
    <property type="entry name" value="FMN-linked oxidoreductases"/>
    <property type="match status" value="1"/>
</dbReference>
<dbReference type="InterPro" id="IPR018517">
    <property type="entry name" value="tRNA_hU_synthase_CS"/>
</dbReference>
<keyword evidence="11" id="KW-0547">Nucleotide-binding</keyword>
<evidence type="ECO:0000256" key="10">
    <source>
        <dbReference type="PIRSR" id="PIRSR006621-1"/>
    </source>
</evidence>
<dbReference type="PANTHER" id="PTHR11082">
    <property type="entry name" value="TRNA-DIHYDROURIDINE SYNTHASE"/>
    <property type="match status" value="1"/>
</dbReference>
<dbReference type="PIRSF" id="PIRSF006621">
    <property type="entry name" value="Dus"/>
    <property type="match status" value="1"/>
</dbReference>
<dbReference type="GO" id="GO:0050660">
    <property type="term" value="F:flavin adenine dinucleotide binding"/>
    <property type="evidence" value="ECO:0007669"/>
    <property type="project" value="InterPro"/>
</dbReference>
<feature type="active site" description="Proton donor" evidence="10">
    <location>
        <position position="109"/>
    </location>
</feature>
<feature type="domain" description="DUS-like FMN-binding" evidence="12">
    <location>
        <begin position="24"/>
        <end position="282"/>
    </location>
</feature>